<evidence type="ECO:0000256" key="1">
    <source>
        <dbReference type="SAM" id="MobiDB-lite"/>
    </source>
</evidence>
<accession>A0ABV4GFX6</accession>
<dbReference type="Proteomes" id="UP001565474">
    <property type="component" value="Unassembled WGS sequence"/>
</dbReference>
<proteinExistence type="predicted"/>
<keyword evidence="4" id="KW-1185">Reference proteome</keyword>
<keyword evidence="2" id="KW-0812">Transmembrane</keyword>
<evidence type="ECO:0000313" key="3">
    <source>
        <dbReference type="EMBL" id="MEY9470851.1"/>
    </source>
</evidence>
<sequence length="273" mass="29304">MSDGDNFPSFGVATGVTTDREVTVRAGLICLIAVIVCVTAVGAAPKLGDEQIPPRTGDEKGKTETTTTRPIVQLDELLDQAPDGSLVIELYQSVRNIRDVEAVNEHVKAQVNTAQSIAVDVARSHESVLKSCDGSDFMKIEAIALKARAFSATLARVDGELTKALAATRQIVEAERPSSIQAKEDINRFVLAAHELGRLRVQATEIAKANEGLSVSIRTTLTSCTATPVAPLFAMRDVLPLGGQARQSPSMKQKRVIKPATTLRRRLLGQEPL</sequence>
<organism evidence="3 4">
    <name type="scientific">Bradyrhizobium yuanmingense</name>
    <dbReference type="NCBI Taxonomy" id="108015"/>
    <lineage>
        <taxon>Bacteria</taxon>
        <taxon>Pseudomonadati</taxon>
        <taxon>Pseudomonadota</taxon>
        <taxon>Alphaproteobacteria</taxon>
        <taxon>Hyphomicrobiales</taxon>
        <taxon>Nitrobacteraceae</taxon>
        <taxon>Bradyrhizobium</taxon>
    </lineage>
</organism>
<dbReference type="EMBL" id="JBGBZN010000002">
    <property type="protein sequence ID" value="MEY9470851.1"/>
    <property type="molecule type" value="Genomic_DNA"/>
</dbReference>
<reference evidence="3 4" key="1">
    <citation type="submission" date="2024-07" db="EMBL/GenBank/DDBJ databases">
        <title>Genomic Encyclopedia of Type Strains, Phase V (KMG-V): Genome sequencing to study the core and pangenomes of soil and plant-associated prokaryotes.</title>
        <authorList>
            <person name="Whitman W."/>
        </authorList>
    </citation>
    <scope>NUCLEOTIDE SEQUENCE [LARGE SCALE GENOMIC DNA]</scope>
    <source>
        <strain evidence="3 4">USDA 222</strain>
    </source>
</reference>
<gene>
    <name evidence="3" type="ORF">ABH992_003250</name>
</gene>
<evidence type="ECO:0000256" key="2">
    <source>
        <dbReference type="SAM" id="Phobius"/>
    </source>
</evidence>
<dbReference type="RefSeq" id="WP_370091022.1">
    <property type="nucleotide sequence ID" value="NZ_JBGBZN010000002.1"/>
</dbReference>
<protein>
    <submittedName>
        <fullName evidence="3">Uncharacterized protein</fullName>
    </submittedName>
</protein>
<feature type="region of interest" description="Disordered" evidence="1">
    <location>
        <begin position="48"/>
        <end position="69"/>
    </location>
</feature>
<feature type="transmembrane region" description="Helical" evidence="2">
    <location>
        <begin position="26"/>
        <end position="45"/>
    </location>
</feature>
<evidence type="ECO:0000313" key="4">
    <source>
        <dbReference type="Proteomes" id="UP001565474"/>
    </source>
</evidence>
<keyword evidence="2" id="KW-1133">Transmembrane helix</keyword>
<name>A0ABV4GFX6_9BRAD</name>
<comment type="caution">
    <text evidence="3">The sequence shown here is derived from an EMBL/GenBank/DDBJ whole genome shotgun (WGS) entry which is preliminary data.</text>
</comment>
<keyword evidence="2" id="KW-0472">Membrane</keyword>